<sequence length="433" mass="50859">MVLFWFRRDLRLHDNTGFFKALTSGAQVLPFFIFDTDILDKLDDTQDARVTFIYKTIENLHQQLETYNSTLLVKYGKPEAVIAELLQTYAVEAIYTNHDYEPYSRQRDLRLQQLLKKHNVSFCSFKDQVIFEKEEIMTQSGSPYKVYTPYKNSWLKAFKPEHAEEAPSQHQLQHLLNHAKTKVPTLHKMGFQVSEVEVPDPDVSADTLSAYHDTRNLPALDATSRLSVHLRFGTFSVRQAVQLALRHNKVWLQELIWREFFMQLLYHFPQTTNESFYPKFRQITWRNNEQEFEKWCQGTTGFPLVDAGMRELNQTGFMHNRVRMVVASFLVKDLFVDWRWGEAYFAAKLLDYEQSSNIGNWQWAAGTGADAQPYFRIFNPDSQVKKFDKQHEYIKRWVPEFGTAAYPAPMVDHSQARDRALQEFKKSIEMMGS</sequence>
<feature type="site" description="Electron transfer via tryptophanyl radical" evidence="6">
    <location>
        <position position="285"/>
    </location>
</feature>
<keyword evidence="3 5" id="KW-0274">FAD</keyword>
<dbReference type="PANTHER" id="PTHR11455:SF9">
    <property type="entry name" value="CRYPTOCHROME CIRCADIAN CLOCK 5 ISOFORM X1"/>
    <property type="match status" value="1"/>
</dbReference>
<keyword evidence="2 5" id="KW-0285">Flavoprotein</keyword>
<evidence type="ECO:0000256" key="5">
    <source>
        <dbReference type="PIRSR" id="PIRSR602081-1"/>
    </source>
</evidence>
<dbReference type="InterPro" id="IPR036134">
    <property type="entry name" value="Crypto/Photolyase_FAD-like_sf"/>
</dbReference>
<protein>
    <submittedName>
        <fullName evidence="9">Deoxyribodipyrimidine photo-lyase</fullName>
    </submittedName>
</protein>
<dbReference type="PRINTS" id="PR00147">
    <property type="entry name" value="DNAPHOTLYASE"/>
</dbReference>
<dbReference type="PANTHER" id="PTHR11455">
    <property type="entry name" value="CRYPTOCHROME"/>
    <property type="match status" value="1"/>
</dbReference>
<keyword evidence="9" id="KW-0456">Lyase</keyword>
<proteinExistence type="inferred from homology"/>
<dbReference type="PROSITE" id="PS00691">
    <property type="entry name" value="DNA_PHOTOLYASES_1_2"/>
    <property type="match status" value="1"/>
</dbReference>
<dbReference type="SUPFAM" id="SSF52425">
    <property type="entry name" value="Cryptochrome/photolyase, N-terminal domain"/>
    <property type="match status" value="1"/>
</dbReference>
<feature type="site" description="Electron transfer via tryptophanyl radical" evidence="6">
    <location>
        <position position="361"/>
    </location>
</feature>
<dbReference type="InterPro" id="IPR014729">
    <property type="entry name" value="Rossmann-like_a/b/a_fold"/>
</dbReference>
<feature type="binding site" evidence="5">
    <location>
        <position position="251"/>
    </location>
    <ligand>
        <name>FAD</name>
        <dbReference type="ChEBI" id="CHEBI:57692"/>
    </ligand>
</feature>
<keyword evidence="10" id="KW-1185">Reference proteome</keyword>
<evidence type="ECO:0000256" key="4">
    <source>
        <dbReference type="ARBA" id="ARBA00022991"/>
    </source>
</evidence>
<dbReference type="InterPro" id="IPR005101">
    <property type="entry name" value="Cryptochr/Photolyase_FAD-bd"/>
</dbReference>
<dbReference type="GO" id="GO:0006950">
    <property type="term" value="P:response to stress"/>
    <property type="evidence" value="ECO:0007669"/>
    <property type="project" value="UniProtKB-ARBA"/>
</dbReference>
<evidence type="ECO:0000256" key="6">
    <source>
        <dbReference type="PIRSR" id="PIRSR602081-2"/>
    </source>
</evidence>
<evidence type="ECO:0000259" key="8">
    <source>
        <dbReference type="PROSITE" id="PS51645"/>
    </source>
</evidence>
<feature type="binding site" evidence="5">
    <location>
        <position position="211"/>
    </location>
    <ligand>
        <name>FAD</name>
        <dbReference type="ChEBI" id="CHEBI:57692"/>
    </ligand>
</feature>
<feature type="binding site" evidence="5">
    <location>
        <begin position="223"/>
        <end position="227"/>
    </location>
    <ligand>
        <name>FAD</name>
        <dbReference type="ChEBI" id="CHEBI:57692"/>
    </ligand>
</feature>
<dbReference type="GO" id="GO:0003904">
    <property type="term" value="F:deoxyribodipyrimidine photo-lyase activity"/>
    <property type="evidence" value="ECO:0007669"/>
    <property type="project" value="TreeGrafter"/>
</dbReference>
<dbReference type="GO" id="GO:0006139">
    <property type="term" value="P:nucleobase-containing compound metabolic process"/>
    <property type="evidence" value="ECO:0007669"/>
    <property type="project" value="UniProtKB-ARBA"/>
</dbReference>
<dbReference type="Gene3D" id="1.10.579.10">
    <property type="entry name" value="DNA Cyclobutane Dipyrimidine Photolyase, subunit A, domain 3"/>
    <property type="match status" value="1"/>
</dbReference>
<dbReference type="InterPro" id="IPR036155">
    <property type="entry name" value="Crypto/Photolyase_N_sf"/>
</dbReference>
<comment type="similarity">
    <text evidence="7">Belongs to the DNA photolyase family.</text>
</comment>
<dbReference type="AlphaFoldDB" id="A0A5C8K6M2"/>
<evidence type="ECO:0000313" key="10">
    <source>
        <dbReference type="Proteomes" id="UP000321926"/>
    </source>
</evidence>
<feature type="domain" description="Photolyase/cryptochrome alpha/beta" evidence="8">
    <location>
        <begin position="1"/>
        <end position="130"/>
    </location>
</feature>
<comment type="cofactor">
    <cofactor evidence="5">
        <name>FAD</name>
        <dbReference type="ChEBI" id="CHEBI:57692"/>
    </cofactor>
    <text evidence="5">Binds 1 FAD per subunit.</text>
</comment>
<comment type="cofactor">
    <cofactor evidence="1">
        <name>(6R)-5,10-methylene-5,6,7,8-tetrahydrofolate</name>
        <dbReference type="ChEBI" id="CHEBI:15636"/>
    </cofactor>
</comment>
<dbReference type="GO" id="GO:0009416">
    <property type="term" value="P:response to light stimulus"/>
    <property type="evidence" value="ECO:0007669"/>
    <property type="project" value="TreeGrafter"/>
</dbReference>
<dbReference type="OrthoDB" id="9772484at2"/>
<reference evidence="9 10" key="1">
    <citation type="submission" date="2019-08" db="EMBL/GenBank/DDBJ databases">
        <authorList>
            <person name="Shi S."/>
        </authorList>
    </citation>
    <scope>NUCLEOTIDE SEQUENCE [LARGE SCALE GENOMIC DNA]</scope>
    <source>
        <strain evidence="9 10">GY10130</strain>
    </source>
</reference>
<comment type="caution">
    <text evidence="9">The sequence shown here is derived from an EMBL/GenBank/DDBJ whole genome shotgun (WGS) entry which is preliminary data.</text>
</comment>
<evidence type="ECO:0000256" key="2">
    <source>
        <dbReference type="ARBA" id="ARBA00022630"/>
    </source>
</evidence>
<dbReference type="Gene3D" id="1.25.40.80">
    <property type="match status" value="1"/>
</dbReference>
<dbReference type="Pfam" id="PF03441">
    <property type="entry name" value="FAD_binding_7"/>
    <property type="match status" value="1"/>
</dbReference>
<feature type="site" description="Electron transfer via tryptophanyl radical" evidence="6">
    <location>
        <position position="338"/>
    </location>
</feature>
<name>A0A5C8K6M2_9BACT</name>
<dbReference type="InterPro" id="IPR002081">
    <property type="entry name" value="Cryptochrome/DNA_photolyase_1"/>
</dbReference>
<evidence type="ECO:0000256" key="1">
    <source>
        <dbReference type="ARBA" id="ARBA00001932"/>
    </source>
</evidence>
<evidence type="ECO:0000256" key="7">
    <source>
        <dbReference type="RuleBase" id="RU004182"/>
    </source>
</evidence>
<gene>
    <name evidence="9" type="ORF">FVR03_09185</name>
</gene>
<organism evidence="9 10">
    <name type="scientific">Pontibacter qinzhouensis</name>
    <dbReference type="NCBI Taxonomy" id="2603253"/>
    <lineage>
        <taxon>Bacteria</taxon>
        <taxon>Pseudomonadati</taxon>
        <taxon>Bacteroidota</taxon>
        <taxon>Cytophagia</taxon>
        <taxon>Cytophagales</taxon>
        <taxon>Hymenobacteraceae</taxon>
        <taxon>Pontibacter</taxon>
    </lineage>
</organism>
<dbReference type="GO" id="GO:0071949">
    <property type="term" value="F:FAD binding"/>
    <property type="evidence" value="ECO:0007669"/>
    <property type="project" value="TreeGrafter"/>
</dbReference>
<dbReference type="Proteomes" id="UP000321926">
    <property type="component" value="Unassembled WGS sequence"/>
</dbReference>
<dbReference type="EMBL" id="VRTY01000028">
    <property type="protein sequence ID" value="TXK47555.1"/>
    <property type="molecule type" value="Genomic_DNA"/>
</dbReference>
<dbReference type="Pfam" id="PF00875">
    <property type="entry name" value="DNA_photolyase"/>
    <property type="match status" value="1"/>
</dbReference>
<evidence type="ECO:0000313" key="9">
    <source>
        <dbReference type="EMBL" id="TXK47555.1"/>
    </source>
</evidence>
<dbReference type="PROSITE" id="PS51645">
    <property type="entry name" value="PHR_CRY_ALPHA_BETA"/>
    <property type="match status" value="1"/>
</dbReference>
<feature type="binding site" evidence="5">
    <location>
        <begin position="254"/>
        <end position="261"/>
    </location>
    <ligand>
        <name>FAD</name>
        <dbReference type="ChEBI" id="CHEBI:57692"/>
    </ligand>
</feature>
<dbReference type="SUPFAM" id="SSF48173">
    <property type="entry name" value="Cryptochrome/photolyase FAD-binding domain"/>
    <property type="match status" value="1"/>
</dbReference>
<accession>A0A5C8K6M2</accession>
<dbReference type="PROSITE" id="PS00394">
    <property type="entry name" value="DNA_PHOTOLYASES_1_1"/>
    <property type="match status" value="1"/>
</dbReference>
<dbReference type="RefSeq" id="WP_147921448.1">
    <property type="nucleotide sequence ID" value="NZ_VRTY01000028.1"/>
</dbReference>
<dbReference type="Gene3D" id="3.40.50.620">
    <property type="entry name" value="HUPs"/>
    <property type="match status" value="1"/>
</dbReference>
<dbReference type="InterPro" id="IPR018394">
    <property type="entry name" value="DNA_photolyase_1_CS_C"/>
</dbReference>
<dbReference type="InterPro" id="IPR006050">
    <property type="entry name" value="DNA_photolyase_N"/>
</dbReference>
<evidence type="ECO:0000256" key="3">
    <source>
        <dbReference type="ARBA" id="ARBA00022827"/>
    </source>
</evidence>
<keyword evidence="4 7" id="KW-0157">Chromophore</keyword>
<dbReference type="GO" id="GO:0003677">
    <property type="term" value="F:DNA binding"/>
    <property type="evidence" value="ECO:0007669"/>
    <property type="project" value="TreeGrafter"/>
</dbReference>